<comment type="caution">
    <text evidence="6">The sequence shown here is derived from an EMBL/GenBank/DDBJ whole genome shotgun (WGS) entry which is preliminary data.</text>
</comment>
<dbReference type="AlphaFoldDB" id="A0A6G0XF18"/>
<keyword evidence="7" id="KW-1185">Reference proteome</keyword>
<dbReference type="InterPro" id="IPR000192">
    <property type="entry name" value="Aminotrans_V_dom"/>
</dbReference>
<evidence type="ECO:0000256" key="4">
    <source>
        <dbReference type="HAMAP-Rule" id="MF_03050"/>
    </source>
</evidence>
<dbReference type="Proteomes" id="UP000481153">
    <property type="component" value="Unassembled WGS sequence"/>
</dbReference>
<dbReference type="Gene3D" id="3.40.640.10">
    <property type="entry name" value="Type I PLP-dependent aspartate aminotransferase-like (Major domain)"/>
    <property type="match status" value="1"/>
</dbReference>
<dbReference type="PANTHER" id="PTHR14237:SF80">
    <property type="entry name" value="MOLYBDENUM COFACTOR SULFURASE"/>
    <property type="match status" value="1"/>
</dbReference>
<reference evidence="6 7" key="1">
    <citation type="submission" date="2019-07" db="EMBL/GenBank/DDBJ databases">
        <title>Genomics analysis of Aphanomyces spp. identifies a new class of oomycete effector associated with host adaptation.</title>
        <authorList>
            <person name="Gaulin E."/>
        </authorList>
    </citation>
    <scope>NUCLEOTIDE SEQUENCE [LARGE SCALE GENOMIC DNA]</scope>
    <source>
        <strain evidence="6 7">ATCC 201684</strain>
    </source>
</reference>
<feature type="active site" evidence="4">
    <location>
        <position position="395"/>
    </location>
</feature>
<dbReference type="InterPro" id="IPR015421">
    <property type="entry name" value="PyrdxlP-dep_Trfase_major"/>
</dbReference>
<dbReference type="Pfam" id="PF03473">
    <property type="entry name" value="MOSC"/>
    <property type="match status" value="1"/>
</dbReference>
<dbReference type="EC" id="2.8.1.9" evidence="4"/>
<evidence type="ECO:0000256" key="2">
    <source>
        <dbReference type="ARBA" id="ARBA00022898"/>
    </source>
</evidence>
<dbReference type="HAMAP" id="MF_03050">
    <property type="entry name" value="MOCOS"/>
    <property type="match status" value="1"/>
</dbReference>
<keyword evidence="2 4" id="KW-0663">Pyridoxal phosphate</keyword>
<organism evidence="6 7">
    <name type="scientific">Aphanomyces euteiches</name>
    <dbReference type="NCBI Taxonomy" id="100861"/>
    <lineage>
        <taxon>Eukaryota</taxon>
        <taxon>Sar</taxon>
        <taxon>Stramenopiles</taxon>
        <taxon>Oomycota</taxon>
        <taxon>Saprolegniomycetes</taxon>
        <taxon>Saprolegniales</taxon>
        <taxon>Verrucalvaceae</taxon>
        <taxon>Aphanomyces</taxon>
    </lineage>
</organism>
<comment type="similarity">
    <text evidence="4">Belongs to the class-V pyridoxal-phosphate-dependent aminotransferase family. MOCOS subfamily.</text>
</comment>
<dbReference type="InterPro" id="IPR015424">
    <property type="entry name" value="PyrdxlP-dep_Trfase"/>
</dbReference>
<dbReference type="InterPro" id="IPR028886">
    <property type="entry name" value="MoCo_sulfurase"/>
</dbReference>
<dbReference type="Pfam" id="PF00266">
    <property type="entry name" value="Aminotran_5"/>
    <property type="match status" value="2"/>
</dbReference>
<dbReference type="SUPFAM" id="SSF53383">
    <property type="entry name" value="PLP-dependent transferases"/>
    <property type="match status" value="1"/>
</dbReference>
<comment type="function">
    <text evidence="4">Sulfurates the molybdenum cofactor. Sulfation of molybdenum is essential for xanthine dehydrogenase (XDH) and aldehyde oxidase (ADO) enzymes in which molybdenum cofactor is liganded by 1 oxygen and 1 sulfur atom in active form.</text>
</comment>
<dbReference type="PANTHER" id="PTHR14237">
    <property type="entry name" value="MOLYBDOPTERIN COFACTOR SULFURASE MOSC"/>
    <property type="match status" value="1"/>
</dbReference>
<proteinExistence type="inferred from homology"/>
<dbReference type="GO" id="GO:0030170">
    <property type="term" value="F:pyridoxal phosphate binding"/>
    <property type="evidence" value="ECO:0007669"/>
    <property type="project" value="UniProtKB-UniRule"/>
</dbReference>
<gene>
    <name evidence="6" type="ORF">Ae201684_005411</name>
</gene>
<dbReference type="InterPro" id="IPR005302">
    <property type="entry name" value="MoCF_Sase_C"/>
</dbReference>
<dbReference type="GO" id="GO:0006777">
    <property type="term" value="P:Mo-molybdopterin cofactor biosynthetic process"/>
    <property type="evidence" value="ECO:0007669"/>
    <property type="project" value="UniProtKB-UniRule"/>
</dbReference>
<dbReference type="InterPro" id="IPR005303">
    <property type="entry name" value="MOCOS_middle"/>
</dbReference>
<evidence type="ECO:0000313" key="6">
    <source>
        <dbReference type="EMBL" id="KAF0738799.1"/>
    </source>
</evidence>
<evidence type="ECO:0000259" key="5">
    <source>
        <dbReference type="PROSITE" id="PS51340"/>
    </source>
</evidence>
<keyword evidence="3 4" id="KW-0501">Molybdenum cofactor biosynthesis</keyword>
<dbReference type="SUPFAM" id="SSF141673">
    <property type="entry name" value="MOSC N-terminal domain-like"/>
    <property type="match status" value="1"/>
</dbReference>
<accession>A0A6G0XF18</accession>
<comment type="cofactor">
    <cofactor evidence="4">
        <name>pyridoxal 5'-phosphate</name>
        <dbReference type="ChEBI" id="CHEBI:597326"/>
    </cofactor>
</comment>
<dbReference type="EMBL" id="VJMJ01000070">
    <property type="protein sequence ID" value="KAF0738799.1"/>
    <property type="molecule type" value="Genomic_DNA"/>
</dbReference>
<dbReference type="Gene3D" id="3.90.1150.10">
    <property type="entry name" value="Aspartate Aminotransferase, domain 1"/>
    <property type="match status" value="1"/>
</dbReference>
<dbReference type="InterPro" id="IPR015422">
    <property type="entry name" value="PyrdxlP-dep_Trfase_small"/>
</dbReference>
<evidence type="ECO:0000313" key="7">
    <source>
        <dbReference type="Proteomes" id="UP000481153"/>
    </source>
</evidence>
<feature type="domain" description="MOSC" evidence="5">
    <location>
        <begin position="614"/>
        <end position="755"/>
    </location>
</feature>
<protein>
    <recommendedName>
        <fullName evidence="4">Molybdenum cofactor sulfurase</fullName>
        <shortName evidence="4">MCS</shortName>
        <shortName evidence="4">MOS</shortName>
        <shortName evidence="4">MoCo sulfurase</shortName>
        <ecNumber evidence="4">2.8.1.9</ecNumber>
    </recommendedName>
    <alternativeName>
        <fullName evidence="4">Molybdenum cofactor sulfurtransferase</fullName>
    </alternativeName>
</protein>
<dbReference type="VEuPathDB" id="FungiDB:AeMF1_017562"/>
<dbReference type="Pfam" id="PF03476">
    <property type="entry name" value="MOSC_N"/>
    <property type="match status" value="1"/>
</dbReference>
<dbReference type="GO" id="GO:0016829">
    <property type="term" value="F:lyase activity"/>
    <property type="evidence" value="ECO:0007669"/>
    <property type="project" value="UniProtKB-UniRule"/>
</dbReference>
<keyword evidence="1 4" id="KW-0808">Transferase</keyword>
<evidence type="ECO:0000256" key="1">
    <source>
        <dbReference type="ARBA" id="ARBA00022679"/>
    </source>
</evidence>
<dbReference type="GO" id="GO:0030151">
    <property type="term" value="F:molybdenum ion binding"/>
    <property type="evidence" value="ECO:0007669"/>
    <property type="project" value="UniProtKB-UniRule"/>
</dbReference>
<evidence type="ECO:0000256" key="3">
    <source>
        <dbReference type="ARBA" id="ARBA00023150"/>
    </source>
</evidence>
<name>A0A6G0XF18_9STRA</name>
<dbReference type="PROSITE" id="PS51340">
    <property type="entry name" value="MOSC"/>
    <property type="match status" value="1"/>
</dbReference>
<dbReference type="GO" id="GO:0008265">
    <property type="term" value="F:molybdenum cofactor sulfurtransferase activity"/>
    <property type="evidence" value="ECO:0007669"/>
    <property type="project" value="UniProtKB-UniRule"/>
</dbReference>
<comment type="catalytic activity">
    <reaction evidence="4">
        <text>Mo-molybdopterin + L-cysteine + AH2 = thio-Mo-molybdopterin + L-alanine + A + H2O</text>
        <dbReference type="Rhea" id="RHEA:42636"/>
        <dbReference type="ChEBI" id="CHEBI:13193"/>
        <dbReference type="ChEBI" id="CHEBI:15377"/>
        <dbReference type="ChEBI" id="CHEBI:17499"/>
        <dbReference type="ChEBI" id="CHEBI:35235"/>
        <dbReference type="ChEBI" id="CHEBI:57972"/>
        <dbReference type="ChEBI" id="CHEBI:71302"/>
        <dbReference type="ChEBI" id="CHEBI:82685"/>
        <dbReference type="EC" id="2.8.1.9"/>
    </reaction>
</comment>
<sequence length="768" mass="84958">MEGYGYGTSNGKDNLQVMREEQFSHMEGQIYLDHAGATMYRADQIKQHSDALLRNMFANPHSSASPSSQRTVEIVDEIRHEIAAFFNTTLEEYDVVFTSGTTAGLKLIGETFPFTDRSLFVYSEDSHNSVVGVLPIEVLDSLPNNTTIKEEGTDSEVYNLFAFPGECNFSGAKHSLSIVSAVQSNAHKKMNLEKYCLGAKSVAPEGKWFVLLDAAKLAATNPIDFSRVKPDFVVVSFYKMFGYPTGLGTLLVKKSSGQCLKKAYFGGGTLSVSMSSLNISRPRPEIYRRFEDGTVSYLDILAVQYGLRILRNLSMRSIQRHVQSITYYMYAKLTELRHVNGSRVCVIYGNHHTSNYAGSIIALNFLRSDSSYVGYAEFSKLAGMHNIHVRTGCFCNPGACQAYLGLTTNQMLSHIDQGHVCGNTLDIIDGRPTGAIRLSFGYMTTKDEVDLFLSFVSTYFVSSTLASSFNSNKKLSTLPRSIRLSKISLFPIKSCGALNVHRWKIGSRGLLFDREWALIDPASGKVFRQKDMPQMTSIHPVIDLENQVLVVSSPLTSLAPLTISLSYVPTVSRALTVCSIPSEGGSYDDFVNKWFTCVLGRPCNLVRVIPDKVRPSGAKLRHNASGKSSIGFANEAQYLLISRESVEGLNSKLDEKVSDDVFRANIIVEGCSPHEEDNWQEIQIGDHNFSNVGPCGRCSMININQSTGEFSAAPLKELAAYRRNRANIFFGQFWNLSSSNSVLDLISVGDEVVVTKLDDSSLQTRTIM</sequence>
<feature type="modified residue" description="N6-(pyridoxal phosphate)lysine" evidence="4">
    <location>
        <position position="239"/>
    </location>
</feature>